<dbReference type="OrthoDB" id="8954335at2759"/>
<reference evidence="2 3" key="1">
    <citation type="journal article" date="2020" name="ISME J.">
        <title>Uncovering the hidden diversity of litter-decomposition mechanisms in mushroom-forming fungi.</title>
        <authorList>
            <person name="Floudas D."/>
            <person name="Bentzer J."/>
            <person name="Ahren D."/>
            <person name="Johansson T."/>
            <person name="Persson P."/>
            <person name="Tunlid A."/>
        </authorList>
    </citation>
    <scope>NUCLEOTIDE SEQUENCE [LARGE SCALE GENOMIC DNA]</scope>
    <source>
        <strain evidence="2 3">CBS 101986</strain>
    </source>
</reference>
<dbReference type="PANTHER" id="PTHR10903:SF184">
    <property type="entry name" value="GTP-BINDING PROTEIN A"/>
    <property type="match status" value="1"/>
</dbReference>
<dbReference type="Pfam" id="PF01926">
    <property type="entry name" value="MMR_HSR1"/>
    <property type="match status" value="2"/>
</dbReference>
<sequence>MTRRKITTDYIIAVMGITGAGKSSFINQLMGKEVVTVTPAHGPGSMNPCTTSCKAVEVPASVIQERLLPCAPTQKLFIVDTPGFDNPGVRTSDIPGILAKWLKESYPTAKLVGVIYLHDISQQRATGIPKYNLDKLKKMCGEKDFRTIVLGTTQWNATERAVAENREQELRNDLWKDMLASGSKMERVDDKNSSPWKLVETVLKSKPPVPQKTSSRSEFEKYQGSYVIPIMGPSGAGKSSFINQLFGKDVVTVGHSLRSCTQSIQLVEVPAGMIQQQLPSWDPAGTKKLVIVDTPGFEDVSANDSEILKIITKWLTDLHGAGAILAGAVYLEDITRARITGSTQRNFDVFDKLCGKDACKSIVLGTTKWRKIPDSERKIAENMEQHLQDRVWAGMVAKGSKVERVDDKDSSPWKLVGAVLFEGELPAFQIQMEMAQLAKELPKTEATQALRTRIEELINSLKRDGASKEEVWALVQELEALRGKSILGRLLERFLEVLGRLSQAFV</sequence>
<protein>
    <recommendedName>
        <fullName evidence="1">G domain-containing protein</fullName>
    </recommendedName>
</protein>
<dbReference type="CDD" id="cd00882">
    <property type="entry name" value="Ras_like_GTPase"/>
    <property type="match status" value="2"/>
</dbReference>
<dbReference type="PANTHER" id="PTHR10903">
    <property type="entry name" value="GTPASE, IMAP FAMILY MEMBER-RELATED"/>
    <property type="match status" value="1"/>
</dbReference>
<comment type="caution">
    <text evidence="2">The sequence shown here is derived from an EMBL/GenBank/DDBJ whole genome shotgun (WGS) entry which is preliminary data.</text>
</comment>
<dbReference type="AlphaFoldDB" id="A0A8H5F234"/>
<dbReference type="SUPFAM" id="SSF52540">
    <property type="entry name" value="P-loop containing nucleoside triphosphate hydrolases"/>
    <property type="match status" value="2"/>
</dbReference>
<gene>
    <name evidence="2" type="ORF">D9619_000398</name>
</gene>
<dbReference type="GO" id="GO:0005525">
    <property type="term" value="F:GTP binding"/>
    <property type="evidence" value="ECO:0007669"/>
    <property type="project" value="InterPro"/>
</dbReference>
<organism evidence="2 3">
    <name type="scientific">Psilocybe cf. subviscida</name>
    <dbReference type="NCBI Taxonomy" id="2480587"/>
    <lineage>
        <taxon>Eukaryota</taxon>
        <taxon>Fungi</taxon>
        <taxon>Dikarya</taxon>
        <taxon>Basidiomycota</taxon>
        <taxon>Agaricomycotina</taxon>
        <taxon>Agaricomycetes</taxon>
        <taxon>Agaricomycetidae</taxon>
        <taxon>Agaricales</taxon>
        <taxon>Agaricineae</taxon>
        <taxon>Strophariaceae</taxon>
        <taxon>Psilocybe</taxon>
    </lineage>
</organism>
<feature type="domain" description="G" evidence="1">
    <location>
        <begin position="12"/>
        <end position="102"/>
    </location>
</feature>
<proteinExistence type="predicted"/>
<dbReference type="EMBL" id="JAACJJ010000028">
    <property type="protein sequence ID" value="KAF5320757.1"/>
    <property type="molecule type" value="Genomic_DNA"/>
</dbReference>
<dbReference type="Gene3D" id="3.40.50.300">
    <property type="entry name" value="P-loop containing nucleotide triphosphate hydrolases"/>
    <property type="match status" value="2"/>
</dbReference>
<evidence type="ECO:0000313" key="2">
    <source>
        <dbReference type="EMBL" id="KAF5320757.1"/>
    </source>
</evidence>
<dbReference type="InterPro" id="IPR027417">
    <property type="entry name" value="P-loop_NTPase"/>
</dbReference>
<dbReference type="InterPro" id="IPR045058">
    <property type="entry name" value="GIMA/IAN/Toc"/>
</dbReference>
<dbReference type="Proteomes" id="UP000567179">
    <property type="component" value="Unassembled WGS sequence"/>
</dbReference>
<accession>A0A8H5F234</accession>
<keyword evidence="3" id="KW-1185">Reference proteome</keyword>
<evidence type="ECO:0000313" key="3">
    <source>
        <dbReference type="Proteomes" id="UP000567179"/>
    </source>
</evidence>
<name>A0A8H5F234_9AGAR</name>
<feature type="domain" description="G" evidence="1">
    <location>
        <begin position="230"/>
        <end position="301"/>
    </location>
</feature>
<dbReference type="InterPro" id="IPR006073">
    <property type="entry name" value="GTP-bd"/>
</dbReference>
<evidence type="ECO:0000259" key="1">
    <source>
        <dbReference type="Pfam" id="PF01926"/>
    </source>
</evidence>